<dbReference type="AlphaFoldDB" id="A0A830FX83"/>
<dbReference type="RefSeq" id="WP_188853687.1">
    <property type="nucleotide sequence ID" value="NZ_BMON01000004.1"/>
</dbReference>
<protein>
    <submittedName>
        <fullName evidence="1">Uncharacterized protein</fullName>
    </submittedName>
</protein>
<sequence>MLLILISLSGCLTPGPGTAITYSGDLNPTGEQLQMNGTIHDTTGSGPFHNVTLYFYTEEANLLNETAVATLTGQRDVSLTVSPSPKYIIIDSLDFWEINQIDVVYFVRQGDGTYAEETATARGELPVEPE</sequence>
<comment type="caution">
    <text evidence="1">The sequence shown here is derived from an EMBL/GenBank/DDBJ whole genome shotgun (WGS) entry which is preliminary data.</text>
</comment>
<proteinExistence type="predicted"/>
<reference evidence="1" key="1">
    <citation type="journal article" date="2014" name="Int. J. Syst. Evol. Microbiol.">
        <title>Complete genome sequence of Corynebacterium casei LMG S-19264T (=DSM 44701T), isolated from a smear-ripened cheese.</title>
        <authorList>
            <consortium name="US DOE Joint Genome Institute (JGI-PGF)"/>
            <person name="Walter F."/>
            <person name="Albersmeier A."/>
            <person name="Kalinowski J."/>
            <person name="Ruckert C."/>
        </authorList>
    </citation>
    <scope>NUCLEOTIDE SEQUENCE</scope>
    <source>
        <strain evidence="1">JCM 15759</strain>
    </source>
</reference>
<dbReference type="Proteomes" id="UP000656367">
    <property type="component" value="Unassembled WGS sequence"/>
</dbReference>
<dbReference type="OrthoDB" id="224316at2157"/>
<evidence type="ECO:0000313" key="1">
    <source>
        <dbReference type="EMBL" id="GGM49820.1"/>
    </source>
</evidence>
<organism evidence="1 2">
    <name type="scientific">Haloarcula argentinensis</name>
    <dbReference type="NCBI Taxonomy" id="43776"/>
    <lineage>
        <taxon>Archaea</taxon>
        <taxon>Methanobacteriati</taxon>
        <taxon>Methanobacteriota</taxon>
        <taxon>Stenosarchaea group</taxon>
        <taxon>Halobacteria</taxon>
        <taxon>Halobacteriales</taxon>
        <taxon>Haloarculaceae</taxon>
        <taxon>Haloarcula</taxon>
    </lineage>
</organism>
<name>A0A830FX83_HALAR</name>
<gene>
    <name evidence="1" type="ORF">GCM10009006_33850</name>
</gene>
<reference evidence="1" key="2">
    <citation type="submission" date="2020-09" db="EMBL/GenBank/DDBJ databases">
        <authorList>
            <person name="Sun Q."/>
            <person name="Ohkuma M."/>
        </authorList>
    </citation>
    <scope>NUCLEOTIDE SEQUENCE</scope>
    <source>
        <strain evidence="1">JCM 15759</strain>
    </source>
</reference>
<dbReference type="EMBL" id="BMON01000004">
    <property type="protein sequence ID" value="GGM49820.1"/>
    <property type="molecule type" value="Genomic_DNA"/>
</dbReference>
<evidence type="ECO:0000313" key="2">
    <source>
        <dbReference type="Proteomes" id="UP000656367"/>
    </source>
</evidence>
<accession>A0A830FX83</accession>